<feature type="non-terminal residue" evidence="2">
    <location>
        <position position="205"/>
    </location>
</feature>
<evidence type="ECO:0000313" key="2">
    <source>
        <dbReference type="EMBL" id="MFC3971000.1"/>
    </source>
</evidence>
<accession>A0ABV8EFX7</accession>
<keyword evidence="3" id="KW-1185">Reference proteome</keyword>
<dbReference type="Pfam" id="PF00668">
    <property type="entry name" value="Condensation"/>
    <property type="match status" value="1"/>
</dbReference>
<protein>
    <submittedName>
        <fullName evidence="2">Condensation domain-containing protein</fullName>
    </submittedName>
</protein>
<sequence length="205" mass="21464">ATTLYGVLLAGLGVVLSRLSRQDEVLIGSPSAGRVQSGSEDVIGFFVNTLALRVSPGLHEGIVDYVSAVGRVVRDGLEHEAAPFERVVECAGVERSLSHSPLFQVMFAWQSQEGGALRLGDLELEVVDPAPGQAKYDLTVSLAPGADGSIAGVIEYDADLFHEATIGRWRAVLVGVLEQFVSGASDMCLSSLRLAGSSDVALIGA</sequence>
<name>A0ABV8EFX7_9HYPH</name>
<dbReference type="Gene3D" id="3.30.559.10">
    <property type="entry name" value="Chloramphenicol acetyltransferase-like domain"/>
    <property type="match status" value="1"/>
</dbReference>
<proteinExistence type="predicted"/>
<dbReference type="PANTHER" id="PTHR45527">
    <property type="entry name" value="NONRIBOSOMAL PEPTIDE SYNTHETASE"/>
    <property type="match status" value="1"/>
</dbReference>
<feature type="domain" description="Condensation" evidence="1">
    <location>
        <begin position="2"/>
        <end position="186"/>
    </location>
</feature>
<dbReference type="RefSeq" id="WP_377307390.1">
    <property type="nucleotide sequence ID" value="NZ_JBHSBD010000137.1"/>
</dbReference>
<dbReference type="EMBL" id="JBHSBD010000137">
    <property type="protein sequence ID" value="MFC3971000.1"/>
    <property type="molecule type" value="Genomic_DNA"/>
</dbReference>
<dbReference type="SUPFAM" id="SSF52777">
    <property type="entry name" value="CoA-dependent acyltransferases"/>
    <property type="match status" value="1"/>
</dbReference>
<gene>
    <name evidence="2" type="ORF">ACFOVS_23310</name>
</gene>
<dbReference type="Gene3D" id="3.30.559.30">
    <property type="entry name" value="Nonribosomal peptide synthetase, condensation domain"/>
    <property type="match status" value="1"/>
</dbReference>
<organism evidence="2 3">
    <name type="scientific">Rhizobium lemnae</name>
    <dbReference type="NCBI Taxonomy" id="1214924"/>
    <lineage>
        <taxon>Bacteria</taxon>
        <taxon>Pseudomonadati</taxon>
        <taxon>Pseudomonadota</taxon>
        <taxon>Alphaproteobacteria</taxon>
        <taxon>Hyphomicrobiales</taxon>
        <taxon>Rhizobiaceae</taxon>
        <taxon>Rhizobium/Agrobacterium group</taxon>
        <taxon>Rhizobium</taxon>
    </lineage>
</organism>
<feature type="non-terminal residue" evidence="2">
    <location>
        <position position="1"/>
    </location>
</feature>
<evidence type="ECO:0000313" key="3">
    <source>
        <dbReference type="Proteomes" id="UP001595697"/>
    </source>
</evidence>
<dbReference type="InterPro" id="IPR001242">
    <property type="entry name" value="Condensation_dom"/>
</dbReference>
<dbReference type="InterPro" id="IPR023213">
    <property type="entry name" value="CAT-like_dom_sf"/>
</dbReference>
<reference evidence="3" key="1">
    <citation type="journal article" date="2019" name="Int. J. Syst. Evol. Microbiol.">
        <title>The Global Catalogue of Microorganisms (GCM) 10K type strain sequencing project: providing services to taxonomists for standard genome sequencing and annotation.</title>
        <authorList>
            <consortium name="The Broad Institute Genomics Platform"/>
            <consortium name="The Broad Institute Genome Sequencing Center for Infectious Disease"/>
            <person name="Wu L."/>
            <person name="Ma J."/>
        </authorList>
    </citation>
    <scope>NUCLEOTIDE SEQUENCE [LARGE SCALE GENOMIC DNA]</scope>
    <source>
        <strain evidence="3">TBRC 5781</strain>
    </source>
</reference>
<comment type="caution">
    <text evidence="2">The sequence shown here is derived from an EMBL/GenBank/DDBJ whole genome shotgun (WGS) entry which is preliminary data.</text>
</comment>
<dbReference type="PANTHER" id="PTHR45527:SF1">
    <property type="entry name" value="FATTY ACID SYNTHASE"/>
    <property type="match status" value="1"/>
</dbReference>
<evidence type="ECO:0000259" key="1">
    <source>
        <dbReference type="Pfam" id="PF00668"/>
    </source>
</evidence>
<dbReference type="Proteomes" id="UP001595697">
    <property type="component" value="Unassembled WGS sequence"/>
</dbReference>